<dbReference type="SUPFAM" id="SSF55797">
    <property type="entry name" value="PR-1-like"/>
    <property type="match status" value="1"/>
</dbReference>
<dbReference type="Proteomes" id="UP000186524">
    <property type="component" value="Unassembled WGS sequence"/>
</dbReference>
<dbReference type="PANTHER" id="PTHR31157:SF1">
    <property type="entry name" value="SCP DOMAIN-CONTAINING PROTEIN"/>
    <property type="match status" value="1"/>
</dbReference>
<reference evidence="4 5" key="1">
    <citation type="submission" date="2016-12" db="EMBL/GenBank/DDBJ databases">
        <title>Domibacillus sp. SAOS 44 whole genome sequencing.</title>
        <authorList>
            <person name="Verma A."/>
            <person name="Krishnamurthi S."/>
        </authorList>
    </citation>
    <scope>NUCLEOTIDE SEQUENCE [LARGE SCALE GENOMIC DNA]</scope>
    <source>
        <strain evidence="4 5">SAOS 44</strain>
    </source>
</reference>
<dbReference type="Pfam" id="PF00395">
    <property type="entry name" value="SLH"/>
    <property type="match status" value="3"/>
</dbReference>
<dbReference type="Gene3D" id="3.40.33.10">
    <property type="entry name" value="CAP"/>
    <property type="match status" value="1"/>
</dbReference>
<feature type="domain" description="SLH" evidence="3">
    <location>
        <begin position="90"/>
        <end position="143"/>
    </location>
</feature>
<dbReference type="STRING" id="1714354.BLL40_04945"/>
<dbReference type="OrthoDB" id="9783944at2"/>
<dbReference type="InterPro" id="IPR001119">
    <property type="entry name" value="SLH_dom"/>
</dbReference>
<dbReference type="CDD" id="cd05379">
    <property type="entry name" value="CAP_bacterial"/>
    <property type="match status" value="1"/>
</dbReference>
<dbReference type="NCBIfam" id="TIGR02909">
    <property type="entry name" value="spore_YkwD"/>
    <property type="match status" value="1"/>
</dbReference>
<feature type="chain" id="PRO_5012659988" description="SLH domain-containing protein" evidence="2">
    <location>
        <begin position="28"/>
        <end position="349"/>
    </location>
</feature>
<gene>
    <name evidence="4" type="ORF">BLL40_04945</name>
</gene>
<feature type="domain" description="SLH" evidence="3">
    <location>
        <begin position="144"/>
        <end position="207"/>
    </location>
</feature>
<dbReference type="PROSITE" id="PS51272">
    <property type="entry name" value="SLH"/>
    <property type="match status" value="3"/>
</dbReference>
<evidence type="ECO:0000256" key="2">
    <source>
        <dbReference type="SAM" id="SignalP"/>
    </source>
</evidence>
<dbReference type="AlphaFoldDB" id="A0A1Q5P5V6"/>
<feature type="signal peptide" evidence="2">
    <location>
        <begin position="1"/>
        <end position="27"/>
    </location>
</feature>
<accession>A0A1Q5P5V6</accession>
<comment type="caution">
    <text evidence="4">The sequence shown here is derived from an EMBL/GenBank/DDBJ whole genome shotgun (WGS) entry which is preliminary data.</text>
</comment>
<evidence type="ECO:0000313" key="5">
    <source>
        <dbReference type="Proteomes" id="UP000186524"/>
    </source>
</evidence>
<keyword evidence="5" id="KW-1185">Reference proteome</keyword>
<dbReference type="RefSeq" id="WP_073710800.1">
    <property type="nucleotide sequence ID" value="NZ_MRWQ01000004.1"/>
</dbReference>
<evidence type="ECO:0000256" key="1">
    <source>
        <dbReference type="ARBA" id="ARBA00022729"/>
    </source>
</evidence>
<proteinExistence type="predicted"/>
<dbReference type="InterPro" id="IPR014044">
    <property type="entry name" value="CAP_dom"/>
</dbReference>
<dbReference type="Pfam" id="PF00188">
    <property type="entry name" value="CAP"/>
    <property type="match status" value="1"/>
</dbReference>
<organism evidence="4 5">
    <name type="scientific">Domibacillus mangrovi</name>
    <dbReference type="NCBI Taxonomy" id="1714354"/>
    <lineage>
        <taxon>Bacteria</taxon>
        <taxon>Bacillati</taxon>
        <taxon>Bacillota</taxon>
        <taxon>Bacilli</taxon>
        <taxon>Bacillales</taxon>
        <taxon>Bacillaceae</taxon>
        <taxon>Domibacillus</taxon>
    </lineage>
</organism>
<feature type="domain" description="SLH" evidence="3">
    <location>
        <begin position="26"/>
        <end position="89"/>
    </location>
</feature>
<keyword evidence="1 2" id="KW-0732">Signal</keyword>
<protein>
    <recommendedName>
        <fullName evidence="3">SLH domain-containing protein</fullName>
    </recommendedName>
</protein>
<evidence type="ECO:0000313" key="4">
    <source>
        <dbReference type="EMBL" id="OKL37649.1"/>
    </source>
</evidence>
<dbReference type="PANTHER" id="PTHR31157">
    <property type="entry name" value="SCP DOMAIN-CONTAINING PROTEIN"/>
    <property type="match status" value="1"/>
</dbReference>
<evidence type="ECO:0000259" key="3">
    <source>
        <dbReference type="PROSITE" id="PS51272"/>
    </source>
</evidence>
<dbReference type="InterPro" id="IPR014258">
    <property type="entry name" value="CAP_domain_YkwD-like"/>
</dbReference>
<dbReference type="InterPro" id="IPR035940">
    <property type="entry name" value="CAP_sf"/>
</dbReference>
<name>A0A1Q5P5V6_9BACI</name>
<sequence length="349" mass="38879">MKKKRRIFPIVMSVLFAASLFITPAEAASFSDVYPSERAYTAIEEMTAREVISGFPDGTFRQNESVTRAQSAIFVGRMMNITPNTDIESTFTDISPNQKAYPYIAELTSQSIFSMNDRFYPDRPLTRAEMAIILVKAFNLQGAIDTPFSDVPDRLKAAPYIHALAASGITSGIGNNLYDPDGIVTRGQMAIFMSNIVQFQQPGTEPEAPTKPSYNIDPTFKSNATEQQIFLLVNQERINAGVNTLKLANDLSYVARVKSKDMRDHDYFDHTSPAYGSPFQMMKDFGLDYMSAGENIAAGQDTAVHVMNSWMNSPGHRQNILNPDFIEIGIGYVEGGDYGSYFTQMFMTR</sequence>
<dbReference type="EMBL" id="MRWQ01000004">
    <property type="protein sequence ID" value="OKL37649.1"/>
    <property type="molecule type" value="Genomic_DNA"/>
</dbReference>